<evidence type="ECO:0000256" key="1">
    <source>
        <dbReference type="SAM" id="Coils"/>
    </source>
</evidence>
<keyword evidence="2" id="KW-0132">Cell division</keyword>
<sequence>MAVKNNIDVIIGGKVLTLSGYESEAYLQQIGSYINHKLSEITKTEGFNHLSYDIQNMFIQLNIADDYFKAKQQVENLEEDLQAKEKEIYDFKHDLINEKLKFEEALKEQENLKKEISDLQKKIFKLQARLREKSEEVENEFEEL</sequence>
<dbReference type="InterPro" id="IPR007838">
    <property type="entry name" value="Cell_div_ZapA-like"/>
</dbReference>
<dbReference type="GO" id="GO:0051301">
    <property type="term" value="P:cell division"/>
    <property type="evidence" value="ECO:0007669"/>
    <property type="project" value="UniProtKB-KW"/>
</dbReference>
<keyword evidence="3" id="KW-1185">Reference proteome</keyword>
<proteinExistence type="predicted"/>
<dbReference type="InterPro" id="IPR053712">
    <property type="entry name" value="Bac_CellDiv_Activator"/>
</dbReference>
<reference evidence="2 3" key="2">
    <citation type="submission" date="2020-02" db="EMBL/GenBank/DDBJ databases">
        <title>Candidatus Galacturonibacter soehngenii shows hetero-acetogenic catabolism of galacturonic acid but lacks a canonical carbon monoxide dehydrogenase/acetyl-CoA synthase complex.</title>
        <authorList>
            <person name="Diender M."/>
            <person name="Stouten G.R."/>
            <person name="Petersen J.F."/>
            <person name="Nielsen P.H."/>
            <person name="Dueholm M.S."/>
            <person name="Pronk J.T."/>
            <person name="Van Loosdrecht M.C.M."/>
        </authorList>
    </citation>
    <scope>NUCLEOTIDE SEQUENCE [LARGE SCALE GENOMIC DNA]</scope>
    <source>
        <strain evidence="2">GalUA</strain>
    </source>
</reference>
<comment type="caution">
    <text evidence="2">The sequence shown here is derived from an EMBL/GenBank/DDBJ whole genome shotgun (WGS) entry which is preliminary data.</text>
</comment>
<feature type="coiled-coil region" evidence="1">
    <location>
        <begin position="67"/>
        <end position="143"/>
    </location>
</feature>
<dbReference type="OrthoDB" id="1826286at2"/>
<dbReference type="RefSeq" id="WP_151142643.1">
    <property type="nucleotide sequence ID" value="NZ_WAGX01000004.1"/>
</dbReference>
<organism evidence="2 3">
    <name type="scientific">Candidatus Galacturonatibacter soehngenii</name>
    <dbReference type="NCBI Taxonomy" id="2307010"/>
    <lineage>
        <taxon>Bacteria</taxon>
        <taxon>Bacillati</taxon>
        <taxon>Bacillota</taxon>
        <taxon>Clostridia</taxon>
        <taxon>Lachnospirales</taxon>
        <taxon>Lachnospiraceae</taxon>
        <taxon>Candidatus Galacturonatibacter</taxon>
    </lineage>
</organism>
<name>A0A7V7QMS1_9FIRM</name>
<evidence type="ECO:0000313" key="2">
    <source>
        <dbReference type="EMBL" id="KAB1439785.1"/>
    </source>
</evidence>
<protein>
    <submittedName>
        <fullName evidence="2">Cell division protein ZapA</fullName>
    </submittedName>
</protein>
<dbReference type="Pfam" id="PF05164">
    <property type="entry name" value="ZapA"/>
    <property type="match status" value="1"/>
</dbReference>
<dbReference type="InterPro" id="IPR036192">
    <property type="entry name" value="Cell_div_ZapA-like_sf"/>
</dbReference>
<reference evidence="2 3" key="1">
    <citation type="submission" date="2019-09" db="EMBL/GenBank/DDBJ databases">
        <authorList>
            <person name="Valk L.C."/>
        </authorList>
    </citation>
    <scope>NUCLEOTIDE SEQUENCE [LARGE SCALE GENOMIC DNA]</scope>
    <source>
        <strain evidence="2">GalUA</strain>
    </source>
</reference>
<keyword evidence="2" id="KW-0131">Cell cycle</keyword>
<keyword evidence="1" id="KW-0175">Coiled coil</keyword>
<dbReference type="Proteomes" id="UP000461768">
    <property type="component" value="Unassembled WGS sequence"/>
</dbReference>
<dbReference type="Gene3D" id="6.10.250.790">
    <property type="match status" value="1"/>
</dbReference>
<gene>
    <name evidence="2" type="primary">zapA</name>
    <name evidence="2" type="ORF">F7O84_05210</name>
</gene>
<dbReference type="SUPFAM" id="SSF102829">
    <property type="entry name" value="Cell division protein ZapA-like"/>
    <property type="match status" value="1"/>
</dbReference>
<dbReference type="AlphaFoldDB" id="A0A7V7QMS1"/>
<dbReference type="EMBL" id="WAGX01000004">
    <property type="protein sequence ID" value="KAB1439785.1"/>
    <property type="molecule type" value="Genomic_DNA"/>
</dbReference>
<evidence type="ECO:0000313" key="3">
    <source>
        <dbReference type="Proteomes" id="UP000461768"/>
    </source>
</evidence>
<accession>A0A7V7QMS1</accession>